<proteinExistence type="predicted"/>
<evidence type="ECO:0000313" key="3">
    <source>
        <dbReference type="Proteomes" id="UP000294662"/>
    </source>
</evidence>
<dbReference type="AlphaFoldDB" id="A0A4R5EVK7"/>
<feature type="transmembrane region" description="Helical" evidence="1">
    <location>
        <begin position="73"/>
        <end position="97"/>
    </location>
</feature>
<keyword evidence="3" id="KW-1185">Reference proteome</keyword>
<feature type="transmembrane region" description="Helical" evidence="1">
    <location>
        <begin position="21"/>
        <end position="46"/>
    </location>
</feature>
<dbReference type="EMBL" id="SMFP01000004">
    <property type="protein sequence ID" value="TDE38934.1"/>
    <property type="molecule type" value="Genomic_DNA"/>
</dbReference>
<sequence>MRNEFTEESLFKLRGVKSLTFMGFTSFLLLSILVALAVFWASVWLMGNPTKSVQTLTLGFVSPLEFKENSEQVAAFIGLVVGAAISLAGAVVAVYLASIASDLQRQQFELEMMTFLDGEFEKARLALSTRKRALARLQDFVMRRDHVLQAVLERGKGTYRATLNALAQAARDDKLPEEMLITLSELSNAAIMEQESRLASLLRKNAFIEVRESFEKAVCPKVFRMSRNLKEKVSDLNKQIKQPDYPEGYHQVHMQVDDYWGKKSKELLADDYLPLFSDMKAKVTPELIAETYVVGYNLAAYDQGRKFAFAPRDFANREIRHGMGSILSFQEFDYVVLQPKFSLNGSGEKPDVHKRYVAAIGVADLLRLLMSNPKRETIEKTVGDYAGALLPEGAKMSRSLQRFVHNRALQIQSVATELFGYQEILGDRFEIPVVDFEITPKD</sequence>
<protein>
    <submittedName>
        <fullName evidence="2">Uncharacterized protein</fullName>
    </submittedName>
</protein>
<keyword evidence="1" id="KW-1133">Transmembrane helix</keyword>
<comment type="caution">
    <text evidence="2">The sequence shown here is derived from an EMBL/GenBank/DDBJ whole genome shotgun (WGS) entry which is preliminary data.</text>
</comment>
<gene>
    <name evidence="2" type="ORF">E1B25_07905</name>
</gene>
<dbReference type="Proteomes" id="UP000294662">
    <property type="component" value="Unassembled WGS sequence"/>
</dbReference>
<keyword evidence="1" id="KW-0472">Membrane</keyword>
<evidence type="ECO:0000256" key="1">
    <source>
        <dbReference type="SAM" id="Phobius"/>
    </source>
</evidence>
<accession>A0A4R5EVK7</accession>
<dbReference type="RefSeq" id="WP_132828226.1">
    <property type="nucleotide sequence ID" value="NZ_SMFP01000004.1"/>
</dbReference>
<organism evidence="2 3">
    <name type="scientific">Antarcticimicrobium sediminis</name>
    <dbReference type="NCBI Taxonomy" id="2546227"/>
    <lineage>
        <taxon>Bacteria</taxon>
        <taxon>Pseudomonadati</taxon>
        <taxon>Pseudomonadota</taxon>
        <taxon>Alphaproteobacteria</taxon>
        <taxon>Rhodobacterales</taxon>
        <taxon>Paracoccaceae</taxon>
        <taxon>Antarcticimicrobium</taxon>
    </lineage>
</organism>
<evidence type="ECO:0000313" key="2">
    <source>
        <dbReference type="EMBL" id="TDE38934.1"/>
    </source>
</evidence>
<keyword evidence="1" id="KW-0812">Transmembrane</keyword>
<name>A0A4R5EVK7_9RHOB</name>
<reference evidence="2 3" key="1">
    <citation type="submission" date="2019-03" db="EMBL/GenBank/DDBJ databases">
        <authorList>
            <person name="Zhang S."/>
        </authorList>
    </citation>
    <scope>NUCLEOTIDE SEQUENCE [LARGE SCALE GENOMIC DNA]</scope>
    <source>
        <strain evidence="2 3">S4J41</strain>
    </source>
</reference>